<evidence type="ECO:0000256" key="1">
    <source>
        <dbReference type="SAM" id="Phobius"/>
    </source>
</evidence>
<comment type="caution">
    <text evidence="3">The sequence shown here is derived from an EMBL/GenBank/DDBJ whole genome shotgun (WGS) entry which is preliminary data.</text>
</comment>
<dbReference type="RefSeq" id="WP_344716321.1">
    <property type="nucleotide sequence ID" value="NZ_BAABBZ010000006.1"/>
</dbReference>
<feature type="transmembrane region" description="Helical" evidence="1">
    <location>
        <begin position="144"/>
        <end position="164"/>
    </location>
</feature>
<dbReference type="Pfam" id="PF07331">
    <property type="entry name" value="TctB"/>
    <property type="match status" value="1"/>
</dbReference>
<dbReference type="AlphaFoldDB" id="A0A7W6GTP5"/>
<accession>A0A7W6GTP5</accession>
<sequence length="167" mass="17787">MLAARFPHPLPSLIFQSEAAMRTSELFLIAATAVFAVVLGLQSTDFQYFSRQGFGPGFVPTNFAILTLLLAAYLVVKARLKSGGPFLPEGLAERFKAVLPALSAAVLLFGATALMGFGSILAPLYVVMVIISLAFLGHGLARALVFNAVTLVAIYGIFSLWLNIPVI</sequence>
<evidence type="ECO:0000313" key="3">
    <source>
        <dbReference type="EMBL" id="MBB3986718.1"/>
    </source>
</evidence>
<keyword evidence="1" id="KW-1133">Transmembrane helix</keyword>
<reference evidence="3 4" key="1">
    <citation type="submission" date="2020-08" db="EMBL/GenBank/DDBJ databases">
        <title>Genomic Encyclopedia of Type Strains, Phase IV (KMG-IV): sequencing the most valuable type-strain genomes for metagenomic binning, comparative biology and taxonomic classification.</title>
        <authorList>
            <person name="Goeker M."/>
        </authorList>
    </citation>
    <scope>NUCLEOTIDE SEQUENCE [LARGE SCALE GENOMIC DNA]</scope>
    <source>
        <strain evidence="3 4">DSM 102235</strain>
    </source>
</reference>
<feature type="transmembrane region" description="Helical" evidence="1">
    <location>
        <begin position="120"/>
        <end position="137"/>
    </location>
</feature>
<evidence type="ECO:0000313" key="4">
    <source>
        <dbReference type="Proteomes" id="UP000541426"/>
    </source>
</evidence>
<keyword evidence="1" id="KW-0812">Transmembrane</keyword>
<keyword evidence="1" id="KW-0472">Membrane</keyword>
<evidence type="ECO:0000259" key="2">
    <source>
        <dbReference type="Pfam" id="PF07331"/>
    </source>
</evidence>
<proteinExistence type="predicted"/>
<gene>
    <name evidence="3" type="ORF">GGQ68_003061</name>
</gene>
<dbReference type="InterPro" id="IPR009936">
    <property type="entry name" value="DUF1468"/>
</dbReference>
<keyword evidence="4" id="KW-1185">Reference proteome</keyword>
<organism evidence="3 4">
    <name type="scientific">Sagittula marina</name>
    <dbReference type="NCBI Taxonomy" id="943940"/>
    <lineage>
        <taxon>Bacteria</taxon>
        <taxon>Pseudomonadati</taxon>
        <taxon>Pseudomonadota</taxon>
        <taxon>Alphaproteobacteria</taxon>
        <taxon>Rhodobacterales</taxon>
        <taxon>Roseobacteraceae</taxon>
        <taxon>Sagittula</taxon>
    </lineage>
</organism>
<dbReference type="Proteomes" id="UP000541426">
    <property type="component" value="Unassembled WGS sequence"/>
</dbReference>
<feature type="domain" description="DUF1468" evidence="2">
    <location>
        <begin position="28"/>
        <end position="165"/>
    </location>
</feature>
<feature type="transmembrane region" description="Helical" evidence="1">
    <location>
        <begin position="54"/>
        <end position="76"/>
    </location>
</feature>
<feature type="transmembrane region" description="Helical" evidence="1">
    <location>
        <begin position="26"/>
        <end position="42"/>
    </location>
</feature>
<dbReference type="EMBL" id="JACIEJ010000007">
    <property type="protein sequence ID" value="MBB3986718.1"/>
    <property type="molecule type" value="Genomic_DNA"/>
</dbReference>
<name>A0A7W6GTP5_9RHOB</name>
<protein>
    <recommendedName>
        <fullName evidence="2">DUF1468 domain-containing protein</fullName>
    </recommendedName>
</protein>